<dbReference type="EMBL" id="MWUU01000005">
    <property type="protein sequence ID" value="PCF55782.1"/>
    <property type="molecule type" value="Genomic_DNA"/>
</dbReference>
<dbReference type="Gene3D" id="1.20.120.710">
    <property type="entry name" value="Haloacid dehalogenase hydrolase-like domain"/>
    <property type="match status" value="1"/>
</dbReference>
<proteinExistence type="predicted"/>
<evidence type="ECO:0000256" key="4">
    <source>
        <dbReference type="ARBA" id="ARBA00022842"/>
    </source>
</evidence>
<keyword evidence="4" id="KW-0460">Magnesium</keyword>
<dbReference type="PANTHER" id="PTHR46470">
    <property type="entry name" value="N-ACYLNEURAMINATE-9-PHOSPHATASE"/>
    <property type="match status" value="1"/>
</dbReference>
<dbReference type="SFLD" id="SFLDS00003">
    <property type="entry name" value="Haloacid_Dehalogenase"/>
    <property type="match status" value="1"/>
</dbReference>
<dbReference type="Proteomes" id="UP000218335">
    <property type="component" value="Unassembled WGS sequence"/>
</dbReference>
<evidence type="ECO:0000256" key="3">
    <source>
        <dbReference type="ARBA" id="ARBA00022801"/>
    </source>
</evidence>
<comment type="caution">
    <text evidence="5">The sequence shown here is derived from an EMBL/GenBank/DDBJ whole genome shotgun (WGS) entry which is preliminary data.</text>
</comment>
<dbReference type="PANTHER" id="PTHR46470:SF2">
    <property type="entry name" value="GLYCERALDEHYDE 3-PHOSPHATE PHOSPHATASE"/>
    <property type="match status" value="1"/>
</dbReference>
<evidence type="ECO:0000313" key="5">
    <source>
        <dbReference type="EMBL" id="PCF55782.1"/>
    </source>
</evidence>
<gene>
    <name evidence="5" type="ORF">B5C08_04790</name>
</gene>
<dbReference type="GO" id="GO:0044281">
    <property type="term" value="P:small molecule metabolic process"/>
    <property type="evidence" value="ECO:0007669"/>
    <property type="project" value="UniProtKB-ARBA"/>
</dbReference>
<dbReference type="SUPFAM" id="SSF56784">
    <property type="entry name" value="HAD-like"/>
    <property type="match status" value="1"/>
</dbReference>
<organism evidence="5 6">
    <name type="scientific">Staphylococcus delphini</name>
    <dbReference type="NCBI Taxonomy" id="53344"/>
    <lineage>
        <taxon>Bacteria</taxon>
        <taxon>Bacillati</taxon>
        <taxon>Bacillota</taxon>
        <taxon>Bacilli</taxon>
        <taxon>Bacillales</taxon>
        <taxon>Staphylococcaceae</taxon>
        <taxon>Staphylococcus</taxon>
        <taxon>Staphylococcus intermedius group</taxon>
    </lineage>
</organism>
<dbReference type="GO" id="GO:0016791">
    <property type="term" value="F:phosphatase activity"/>
    <property type="evidence" value="ECO:0007669"/>
    <property type="project" value="TreeGrafter"/>
</dbReference>
<keyword evidence="3" id="KW-0378">Hydrolase</keyword>
<keyword evidence="2" id="KW-0479">Metal-binding</keyword>
<evidence type="ECO:0000256" key="2">
    <source>
        <dbReference type="ARBA" id="ARBA00022723"/>
    </source>
</evidence>
<evidence type="ECO:0000256" key="1">
    <source>
        <dbReference type="ARBA" id="ARBA00001946"/>
    </source>
</evidence>
<dbReference type="InterPro" id="IPR006439">
    <property type="entry name" value="HAD-SF_hydro_IA"/>
</dbReference>
<dbReference type="PRINTS" id="PR00413">
    <property type="entry name" value="HADHALOGNASE"/>
</dbReference>
<dbReference type="InterPro" id="IPR036412">
    <property type="entry name" value="HAD-like_sf"/>
</dbReference>
<dbReference type="InterPro" id="IPR023214">
    <property type="entry name" value="HAD_sf"/>
</dbReference>
<dbReference type="AlphaFoldDB" id="A0A2A4GYF9"/>
<reference evidence="5 6" key="1">
    <citation type="journal article" date="2017" name="PLoS ONE">
        <title>Development of a real-time PCR for detection of Staphylococcus pseudintermedius using a novel automated comparison of whole-genome sequences.</title>
        <authorList>
            <person name="Verstappen K.M."/>
            <person name="Huijbregts L."/>
            <person name="Spaninks M."/>
            <person name="Wagenaar J.A."/>
            <person name="Fluit A.C."/>
            <person name="Duim B."/>
        </authorList>
    </citation>
    <scope>NUCLEOTIDE SEQUENCE [LARGE SCALE GENOMIC DNA]</scope>
    <source>
        <strain evidence="5 6">215070706401-1</strain>
    </source>
</reference>
<name>A0A2A4GYF9_9STAP</name>
<sequence length="236" mass="27262">MNKVMIFDLDDTLYDQLSGFEYAYYRHFGDTDIGVERLYRHFRLYSEELFEATQTGELSVPDMHVIRITRAVADFDIELPEEKARAFQRDYEYAQQHIELSATIVEMLQYLVQKDVKLGLLTNGESDRQRAKIKALGLNQYIPESNMFVSAELGLSKPDPAIFETVGKQMDVGASDTYFIGDHFDNDILGAMQVGWKAIWYNRRNRPQTDMTQQPTKTVMTEKSLFEAIQNIIESA</sequence>
<dbReference type="Gene3D" id="3.40.50.1000">
    <property type="entry name" value="HAD superfamily/HAD-like"/>
    <property type="match status" value="1"/>
</dbReference>
<comment type="cofactor">
    <cofactor evidence="1">
        <name>Mg(2+)</name>
        <dbReference type="ChEBI" id="CHEBI:18420"/>
    </cofactor>
</comment>
<protein>
    <submittedName>
        <fullName evidence="5">Haloacid dehalogenase</fullName>
    </submittedName>
</protein>
<dbReference type="GO" id="GO:0046872">
    <property type="term" value="F:metal ion binding"/>
    <property type="evidence" value="ECO:0007669"/>
    <property type="project" value="UniProtKB-KW"/>
</dbReference>
<evidence type="ECO:0000313" key="6">
    <source>
        <dbReference type="Proteomes" id="UP000218335"/>
    </source>
</evidence>
<dbReference type="SFLD" id="SFLDG01129">
    <property type="entry name" value="C1.5:_HAD__Beta-PGM__Phosphata"/>
    <property type="match status" value="1"/>
</dbReference>
<accession>A0A2A4GYF9</accession>
<dbReference type="NCBIfam" id="TIGR01549">
    <property type="entry name" value="HAD-SF-IA-v1"/>
    <property type="match status" value="1"/>
</dbReference>
<dbReference type="RefSeq" id="WP_096591078.1">
    <property type="nucleotide sequence ID" value="NZ_MWRM01000005.1"/>
</dbReference>
<dbReference type="InterPro" id="IPR051400">
    <property type="entry name" value="HAD-like_hydrolase"/>
</dbReference>
<dbReference type="Pfam" id="PF00702">
    <property type="entry name" value="Hydrolase"/>
    <property type="match status" value="1"/>
</dbReference>